<sequence>MNQITYCKIIPTIDPVASYNAAINERPSNNINSNGNRKKRSIGQHTKYWQTGKTLKILVFKHHNEQFFEAVKNGASKWLPHVNLKFDFIEMDEEEIFSSDDFLGDIRVDCQEYMFGTGGSSSIGTDSRTGDPQASSMTLGTNFTSPHYESTVIHEFGHALGLVHEHQHPDAVIPWDLEKVYAYYSTVGYSRDQVDTQVLPVDRNPGQTYAPYDRHSVMHYEIPSDLTIGNWHQPNPTQISQSDIAFVRKIYP</sequence>
<dbReference type="SUPFAM" id="SSF55486">
    <property type="entry name" value="Metalloproteases ('zincins'), catalytic domain"/>
    <property type="match status" value="1"/>
</dbReference>
<evidence type="ECO:0000313" key="3">
    <source>
        <dbReference type="Proteomes" id="UP000681155"/>
    </source>
</evidence>
<proteinExistence type="predicted"/>
<dbReference type="InterPro" id="IPR001506">
    <property type="entry name" value="Peptidase_M12A"/>
</dbReference>
<dbReference type="Pfam" id="PF01400">
    <property type="entry name" value="Astacin"/>
    <property type="match status" value="1"/>
</dbReference>
<protein>
    <submittedName>
        <fullName evidence="2">Peptidase M12</fullName>
    </submittedName>
</protein>
<gene>
    <name evidence="2" type="ORF">KJF94_02540</name>
</gene>
<dbReference type="EMBL" id="CP075566">
    <property type="protein sequence ID" value="QVW24480.1"/>
    <property type="molecule type" value="Genomic_DNA"/>
</dbReference>
<reference evidence="2 3" key="1">
    <citation type="submission" date="2021-05" db="EMBL/GenBank/DDBJ databases">
        <title>Complete genome of the cytokinin-producing biocontrol strain Pseudomonas fluorescens G20-18.</title>
        <authorList>
            <person name="Nielsen T.K."/>
            <person name="Mekureyaw M.F."/>
            <person name="Hansen L.H."/>
            <person name="Nicolaisen M.H."/>
            <person name="Roitsch T.G."/>
            <person name="Hennessy R.C."/>
        </authorList>
    </citation>
    <scope>NUCLEOTIDE SEQUENCE [LARGE SCALE GENOMIC DNA]</scope>
    <source>
        <strain evidence="2 3">G20-18</strain>
    </source>
</reference>
<organism evidence="2 3">
    <name type="scientific">Pseudomonas hormoni</name>
    <dbReference type="NCBI Taxonomy" id="3093767"/>
    <lineage>
        <taxon>Bacteria</taxon>
        <taxon>Pseudomonadati</taxon>
        <taxon>Pseudomonadota</taxon>
        <taxon>Gammaproteobacteria</taxon>
        <taxon>Pseudomonadales</taxon>
        <taxon>Pseudomonadaceae</taxon>
        <taxon>Pseudomonas</taxon>
    </lineage>
</organism>
<keyword evidence="3" id="KW-1185">Reference proteome</keyword>
<dbReference type="InterPro" id="IPR024079">
    <property type="entry name" value="MetalloPept_cat_dom_sf"/>
</dbReference>
<feature type="domain" description="Peptidase M12A" evidence="1">
    <location>
        <begin position="117"/>
        <end position="221"/>
    </location>
</feature>
<dbReference type="Proteomes" id="UP000681155">
    <property type="component" value="Chromosome"/>
</dbReference>
<evidence type="ECO:0000259" key="1">
    <source>
        <dbReference type="Pfam" id="PF01400"/>
    </source>
</evidence>
<accession>A0ABX8EYT9</accession>
<dbReference type="RefSeq" id="WP_214380956.1">
    <property type="nucleotide sequence ID" value="NZ_CP075566.1"/>
</dbReference>
<name>A0ABX8EYT9_9PSED</name>
<evidence type="ECO:0000313" key="2">
    <source>
        <dbReference type="EMBL" id="QVW24480.1"/>
    </source>
</evidence>
<dbReference type="Gene3D" id="3.40.390.10">
    <property type="entry name" value="Collagenase (Catalytic Domain)"/>
    <property type="match status" value="1"/>
</dbReference>